<feature type="non-terminal residue" evidence="1">
    <location>
        <position position="1"/>
    </location>
</feature>
<organism evidence="1">
    <name type="scientific">uncultured Gemmatimonadota bacterium</name>
    <dbReference type="NCBI Taxonomy" id="203437"/>
    <lineage>
        <taxon>Bacteria</taxon>
        <taxon>Pseudomonadati</taxon>
        <taxon>Gemmatimonadota</taxon>
        <taxon>environmental samples</taxon>
    </lineage>
</organism>
<proteinExistence type="predicted"/>
<evidence type="ECO:0000313" key="1">
    <source>
        <dbReference type="EMBL" id="CAA9366930.1"/>
    </source>
</evidence>
<protein>
    <submittedName>
        <fullName evidence="1">Uncharacterized protein</fullName>
    </submittedName>
</protein>
<sequence>SDVLVAVRKTQRRLEPAIPAR</sequence>
<dbReference type="AlphaFoldDB" id="A0A6J4MX94"/>
<dbReference type="EMBL" id="CADCTV010000873">
    <property type="protein sequence ID" value="CAA9366930.1"/>
    <property type="molecule type" value="Genomic_DNA"/>
</dbReference>
<accession>A0A6J4MX94</accession>
<name>A0A6J4MX94_9BACT</name>
<reference evidence="1" key="1">
    <citation type="submission" date="2020-02" db="EMBL/GenBank/DDBJ databases">
        <authorList>
            <person name="Meier V. D."/>
        </authorList>
    </citation>
    <scope>NUCLEOTIDE SEQUENCE</scope>
    <source>
        <strain evidence="1">AVDCRST_MAG89</strain>
    </source>
</reference>
<gene>
    <name evidence="1" type="ORF">AVDCRST_MAG89-4179</name>
</gene>